<evidence type="ECO:0000313" key="2">
    <source>
        <dbReference type="EMBL" id="SMA38655.1"/>
    </source>
</evidence>
<feature type="chain" id="PRO_5010881363" description="Outer membrane lipoprotein-sorting protein" evidence="1">
    <location>
        <begin position="25"/>
        <end position="445"/>
    </location>
</feature>
<dbReference type="AlphaFoldDB" id="A0A1X7AGF9"/>
<dbReference type="Gene3D" id="2.50.20.10">
    <property type="entry name" value="Lipoprotein localisation LolA/LolB/LppX"/>
    <property type="match status" value="1"/>
</dbReference>
<sequence>MKPLLFAMFGVLATGLSFSTPSSAQLSDTLSPVGAILAGNKEGTIPAWTGGIKQPPAGYKVGQQHPDPYAADPILSTITTANLDAYRSQLSDGIIKLMEKHPSFKVNVYPSHRSAALPERIYQSSIRNAQSAELAFRGHGVTGAVAGIPFPVPENGQQAIWNHTMRYRGDAVEYTASRTAVQPDGSYDLAKLKRQVFFNYGRAGLEESDLKNTLFFYKHKIIEPPRSAGTSLLLKETIDQVVAPRKGWQYYPDQRKVRRLPGLAYSDIMPDTSGMLTADTADMYNGALDKYDWELKGRQEFIVPYNSYKLHGSDVQYEDIIKPGTMNPDLLRYELHRVWVVEATLRTGIKHPYAKRRFYIDEDSWQILMVDIYNAEGELIHYQEAHPINYYEVPLVLSTAEVIYDLTDGRYFVDGLSNQEDEYDFSVQLKKRDFTSAGLRREGGR</sequence>
<name>A0A1X7AGF9_9GAMM</name>
<dbReference type="Proteomes" id="UP000196573">
    <property type="component" value="Unassembled WGS sequence"/>
</dbReference>
<dbReference type="RefSeq" id="WP_087107345.1">
    <property type="nucleotide sequence ID" value="NZ_CBCSCN010000001.1"/>
</dbReference>
<protein>
    <recommendedName>
        <fullName evidence="4">Outer membrane lipoprotein-sorting protein</fullName>
    </recommendedName>
</protein>
<dbReference type="EMBL" id="FWPT01000002">
    <property type="protein sequence ID" value="SMA38655.1"/>
    <property type="molecule type" value="Genomic_DNA"/>
</dbReference>
<dbReference type="Pfam" id="PF07044">
    <property type="entry name" value="DUF1329"/>
    <property type="match status" value="1"/>
</dbReference>
<organism evidence="2 3">
    <name type="scientific">Parendozoicomonas haliclonae</name>
    <dbReference type="NCBI Taxonomy" id="1960125"/>
    <lineage>
        <taxon>Bacteria</taxon>
        <taxon>Pseudomonadati</taxon>
        <taxon>Pseudomonadota</taxon>
        <taxon>Gammaproteobacteria</taxon>
        <taxon>Oceanospirillales</taxon>
        <taxon>Endozoicomonadaceae</taxon>
        <taxon>Parendozoicomonas</taxon>
    </lineage>
</organism>
<dbReference type="OrthoDB" id="178023at2"/>
<evidence type="ECO:0008006" key="4">
    <source>
        <dbReference type="Google" id="ProtNLM"/>
    </source>
</evidence>
<gene>
    <name evidence="2" type="ORF">EHSB41UT_00907</name>
</gene>
<evidence type="ECO:0000313" key="3">
    <source>
        <dbReference type="Proteomes" id="UP000196573"/>
    </source>
</evidence>
<evidence type="ECO:0000256" key="1">
    <source>
        <dbReference type="SAM" id="SignalP"/>
    </source>
</evidence>
<proteinExistence type="predicted"/>
<keyword evidence="3" id="KW-1185">Reference proteome</keyword>
<feature type="signal peptide" evidence="1">
    <location>
        <begin position="1"/>
        <end position="24"/>
    </location>
</feature>
<reference evidence="2 3" key="1">
    <citation type="submission" date="2017-03" db="EMBL/GenBank/DDBJ databases">
        <authorList>
            <person name="Afonso C.L."/>
            <person name="Miller P.J."/>
            <person name="Scott M.A."/>
            <person name="Spackman E."/>
            <person name="Goraichik I."/>
            <person name="Dimitrov K.M."/>
            <person name="Suarez D.L."/>
            <person name="Swayne D.E."/>
        </authorList>
    </citation>
    <scope>NUCLEOTIDE SEQUENCE [LARGE SCALE GENOMIC DNA]</scope>
    <source>
        <strain evidence="2">SB41UT1</strain>
    </source>
</reference>
<dbReference type="InterPro" id="IPR010752">
    <property type="entry name" value="DUF1329"/>
</dbReference>
<dbReference type="CDD" id="cd16329">
    <property type="entry name" value="LolA_like"/>
    <property type="match status" value="1"/>
</dbReference>
<accession>A0A1X7AGF9</accession>
<keyword evidence="1" id="KW-0732">Signal</keyword>